<evidence type="ECO:0000256" key="1">
    <source>
        <dbReference type="SAM" id="MobiDB-lite"/>
    </source>
</evidence>
<dbReference type="EMBL" id="LPWG01000004">
    <property type="protein sequence ID" value="ODS00694.1"/>
    <property type="molecule type" value="Genomic_DNA"/>
</dbReference>
<protein>
    <submittedName>
        <fullName evidence="2">Uncharacterized protein</fullName>
    </submittedName>
</protein>
<sequence length="62" mass="6640">MSESYVTTESASPLRSKAVEATPQTGARFTPLRSAIVVRAPSPRTESGDSLSPLVPLRRPKT</sequence>
<keyword evidence="3" id="KW-1185">Reference proteome</keyword>
<proteinExistence type="predicted"/>
<organism evidence="2 3">
    <name type="scientific">Methyloceanibacter methanicus</name>
    <dbReference type="NCBI Taxonomy" id="1774968"/>
    <lineage>
        <taxon>Bacteria</taxon>
        <taxon>Pseudomonadati</taxon>
        <taxon>Pseudomonadota</taxon>
        <taxon>Alphaproteobacteria</taxon>
        <taxon>Hyphomicrobiales</taxon>
        <taxon>Hyphomicrobiaceae</taxon>
        <taxon>Methyloceanibacter</taxon>
    </lineage>
</organism>
<name>A0A1E3W4I1_9HYPH</name>
<dbReference type="RefSeq" id="WP_069436283.1">
    <property type="nucleotide sequence ID" value="NZ_LPWG01000004.1"/>
</dbReference>
<dbReference type="Proteomes" id="UP000094501">
    <property type="component" value="Unassembled WGS sequence"/>
</dbReference>
<gene>
    <name evidence="2" type="ORF">AUC68_13975</name>
</gene>
<accession>A0A1E3W4I1</accession>
<dbReference type="OrthoDB" id="8453819at2"/>
<feature type="compositionally biased region" description="Polar residues" evidence="1">
    <location>
        <begin position="1"/>
        <end position="13"/>
    </location>
</feature>
<reference evidence="2 3" key="1">
    <citation type="journal article" date="2016" name="Environ. Microbiol.">
        <title>New Methyloceanibacter diversity from North Sea sediments includes methanotroph containing solely the soluble methane monooxygenase.</title>
        <authorList>
            <person name="Vekeman B."/>
            <person name="Kerckhof F.M."/>
            <person name="Cremers G."/>
            <person name="de Vos P."/>
            <person name="Vandamme P."/>
            <person name="Boon N."/>
            <person name="Op den Camp H.J."/>
            <person name="Heylen K."/>
        </authorList>
    </citation>
    <scope>NUCLEOTIDE SEQUENCE [LARGE SCALE GENOMIC DNA]</scope>
    <source>
        <strain evidence="2 3">R-67174</strain>
    </source>
</reference>
<comment type="caution">
    <text evidence="2">The sequence shown here is derived from an EMBL/GenBank/DDBJ whole genome shotgun (WGS) entry which is preliminary data.</text>
</comment>
<feature type="region of interest" description="Disordered" evidence="1">
    <location>
        <begin position="1"/>
        <end position="26"/>
    </location>
</feature>
<evidence type="ECO:0000313" key="3">
    <source>
        <dbReference type="Proteomes" id="UP000094501"/>
    </source>
</evidence>
<dbReference type="STRING" id="1774968.AUC68_13975"/>
<evidence type="ECO:0000313" key="2">
    <source>
        <dbReference type="EMBL" id="ODS00694.1"/>
    </source>
</evidence>
<feature type="region of interest" description="Disordered" evidence="1">
    <location>
        <begin position="39"/>
        <end position="62"/>
    </location>
</feature>
<dbReference type="AlphaFoldDB" id="A0A1E3W4I1"/>